<accession>A0A5J4T2U9</accession>
<gene>
    <name evidence="2" type="ORF">EZS28_051643</name>
</gene>
<evidence type="ECO:0000313" key="3">
    <source>
        <dbReference type="Proteomes" id="UP000324800"/>
    </source>
</evidence>
<comment type="caution">
    <text evidence="2">The sequence shown here is derived from an EMBL/GenBank/DDBJ whole genome shotgun (WGS) entry which is preliminary data.</text>
</comment>
<dbReference type="EMBL" id="SNRW01039232">
    <property type="protein sequence ID" value="KAA6352829.1"/>
    <property type="molecule type" value="Genomic_DNA"/>
</dbReference>
<organism evidence="2 3">
    <name type="scientific">Streblomastix strix</name>
    <dbReference type="NCBI Taxonomy" id="222440"/>
    <lineage>
        <taxon>Eukaryota</taxon>
        <taxon>Metamonada</taxon>
        <taxon>Preaxostyla</taxon>
        <taxon>Oxymonadida</taxon>
        <taxon>Streblomastigidae</taxon>
        <taxon>Streblomastix</taxon>
    </lineage>
</organism>
<reference evidence="2 3" key="1">
    <citation type="submission" date="2019-03" db="EMBL/GenBank/DDBJ databases">
        <title>Single cell metagenomics reveals metabolic interactions within the superorganism composed of flagellate Streblomastix strix and complex community of Bacteroidetes bacteria on its surface.</title>
        <authorList>
            <person name="Treitli S.C."/>
            <person name="Kolisko M."/>
            <person name="Husnik F."/>
            <person name="Keeling P."/>
            <person name="Hampl V."/>
        </authorList>
    </citation>
    <scope>NUCLEOTIDE SEQUENCE [LARGE SCALE GENOMIC DNA]</scope>
    <source>
        <strain evidence="2">ST1C</strain>
    </source>
</reference>
<proteinExistence type="predicted"/>
<dbReference type="Proteomes" id="UP000324800">
    <property type="component" value="Unassembled WGS sequence"/>
</dbReference>
<protein>
    <submittedName>
        <fullName evidence="2">Uncharacterized protein</fullName>
    </submittedName>
</protein>
<evidence type="ECO:0000256" key="1">
    <source>
        <dbReference type="SAM" id="MobiDB-lite"/>
    </source>
</evidence>
<sequence length="166" mass="20020">HEYQAFWKEYCCKLFKRKPQQSNKCKDSPRSQGQRHNKDKNDINNIKDGKKSVVFIERQYEKVQIRDRTGSSLKKTTFGKRVSDKSSKFYRTIIQRRQGFKPQDYNDGLKDRIQKRISNLQTWAKKSTLLIQIAERILHMQIFLKCLRTTDLSIKWFIKEKFLDRL</sequence>
<feature type="non-terminal residue" evidence="2">
    <location>
        <position position="1"/>
    </location>
</feature>
<dbReference type="AlphaFoldDB" id="A0A5J4T2U9"/>
<name>A0A5J4T2U9_9EUKA</name>
<evidence type="ECO:0000313" key="2">
    <source>
        <dbReference type="EMBL" id="KAA6352829.1"/>
    </source>
</evidence>
<feature type="region of interest" description="Disordered" evidence="1">
    <location>
        <begin position="21"/>
        <end position="45"/>
    </location>
</feature>